<evidence type="ECO:0000313" key="2">
    <source>
        <dbReference type="Proteomes" id="UP000325393"/>
    </source>
</evidence>
<dbReference type="EMBL" id="CP044496">
    <property type="protein sequence ID" value="QFG50741.1"/>
    <property type="molecule type" value="Genomic_DNA"/>
</dbReference>
<reference evidence="1 2" key="1">
    <citation type="submission" date="2019-09" db="EMBL/GenBank/DDBJ databases">
        <title>Genome sequencing of Lactobacillus acetotolerans.</title>
        <authorList>
            <person name="Kim K."/>
        </authorList>
    </citation>
    <scope>NUCLEOTIDE SEQUENCE [LARGE SCALE GENOMIC DNA]</scope>
    <source>
        <strain evidence="1 2">LA749</strain>
    </source>
</reference>
<evidence type="ECO:0000313" key="1">
    <source>
        <dbReference type="EMBL" id="QFG50741.1"/>
    </source>
</evidence>
<organism evidence="1 2">
    <name type="scientific">Lactobacillus acetotolerans</name>
    <dbReference type="NCBI Taxonomy" id="1600"/>
    <lineage>
        <taxon>Bacteria</taxon>
        <taxon>Bacillati</taxon>
        <taxon>Bacillota</taxon>
        <taxon>Bacilli</taxon>
        <taxon>Lactobacillales</taxon>
        <taxon>Lactobacillaceae</taxon>
        <taxon>Lactobacillus</taxon>
    </lineage>
</organism>
<dbReference type="GeneID" id="78211608"/>
<name>A0A5P5ZJD9_9LACO</name>
<sequence>MKEKIVDLMREKFGIFTNAKTRKLTITAKDNLFSAYRKLALYLYANHEMTSAEEIEMVKHKISSHFDKEESENSYSELTRVDISVMSSELARNVKYECKKSKNAENDTWKNHIYMIENADKAEKVFVVLSPEGVFKTNALKYSYYRKDYFTHSKETLMLVNMPLTYGYSVIQKDFYNTYAKEDCLNEFFKTSLSDDIFSQTFTKGKFAKYYPVLPNVVKRAKNARCVKVEDCTEVEKYDDDVLGKLPDNSFIMNAENGFYVPCKTYFGTKYNISILMDVTLPGDKGNYYINQRTLLKLLERNLGISILRNYLIKTQNIFMQFDHDMEMSESLSHARFFEEKKNIKQETKRVMTIFENMLNNKFCHVEIDNDVELDKLGHVKDELKETTDILPTSNDGKRLFCALEN</sequence>
<accession>A0A5P5ZJD9</accession>
<protein>
    <submittedName>
        <fullName evidence="1">Uncharacterized protein</fullName>
    </submittedName>
</protein>
<proteinExistence type="predicted"/>
<gene>
    <name evidence="1" type="ORF">LA749_01290</name>
</gene>
<dbReference type="RefSeq" id="WP_056970340.1">
    <property type="nucleotide sequence ID" value="NZ_CP044496.1"/>
</dbReference>
<dbReference type="AlphaFoldDB" id="A0A5P5ZJD9"/>
<dbReference type="Proteomes" id="UP000325393">
    <property type="component" value="Chromosome"/>
</dbReference>